<dbReference type="OrthoDB" id="5835829at2759"/>
<dbReference type="Gene3D" id="3.40.50.2000">
    <property type="entry name" value="Glycogen Phosphorylase B"/>
    <property type="match status" value="2"/>
</dbReference>
<dbReference type="Pfam" id="PF00201">
    <property type="entry name" value="UDPGT"/>
    <property type="match status" value="1"/>
</dbReference>
<keyword evidence="5" id="KW-1185">Reference proteome</keyword>
<dbReference type="CDD" id="cd03784">
    <property type="entry name" value="GT1_Gtf-like"/>
    <property type="match status" value="1"/>
</dbReference>
<protein>
    <recommendedName>
        <fullName evidence="6">Glycosyltransferase</fullName>
    </recommendedName>
</protein>
<dbReference type="SUPFAM" id="SSF53756">
    <property type="entry name" value="UDP-Glycosyltransferase/glycogen phosphorylase"/>
    <property type="match status" value="1"/>
</dbReference>
<organism evidence="4 5">
    <name type="scientific">Colocasia esculenta</name>
    <name type="common">Wild taro</name>
    <name type="synonym">Arum esculentum</name>
    <dbReference type="NCBI Taxonomy" id="4460"/>
    <lineage>
        <taxon>Eukaryota</taxon>
        <taxon>Viridiplantae</taxon>
        <taxon>Streptophyta</taxon>
        <taxon>Embryophyta</taxon>
        <taxon>Tracheophyta</taxon>
        <taxon>Spermatophyta</taxon>
        <taxon>Magnoliopsida</taxon>
        <taxon>Liliopsida</taxon>
        <taxon>Araceae</taxon>
        <taxon>Aroideae</taxon>
        <taxon>Colocasieae</taxon>
        <taxon>Colocasia</taxon>
    </lineage>
</organism>
<evidence type="ECO:0000256" key="2">
    <source>
        <dbReference type="ARBA" id="ARBA00022676"/>
    </source>
</evidence>
<evidence type="ECO:0000313" key="5">
    <source>
        <dbReference type="Proteomes" id="UP000652761"/>
    </source>
</evidence>
<gene>
    <name evidence="4" type="ORF">Taro_042413</name>
</gene>
<keyword evidence="3" id="KW-0808">Transferase</keyword>
<dbReference type="PANTHER" id="PTHR48048:SF76">
    <property type="entry name" value="UDP-GLYCOSYLTRANSFERASE 708D1-LIKE"/>
    <property type="match status" value="1"/>
</dbReference>
<keyword evidence="2" id="KW-0328">Glycosyltransferase</keyword>
<dbReference type="PANTHER" id="PTHR48048">
    <property type="entry name" value="GLYCOSYLTRANSFERASE"/>
    <property type="match status" value="1"/>
</dbReference>
<dbReference type="Proteomes" id="UP000652761">
    <property type="component" value="Unassembled WGS sequence"/>
</dbReference>
<accession>A0A843WPJ3</accession>
<dbReference type="AlphaFoldDB" id="A0A843WPJ3"/>
<evidence type="ECO:0000313" key="4">
    <source>
        <dbReference type="EMBL" id="MQM09536.1"/>
    </source>
</evidence>
<comment type="caution">
    <text evidence="4">The sequence shown here is derived from an EMBL/GenBank/DDBJ whole genome shotgun (WGS) entry which is preliminary data.</text>
</comment>
<dbReference type="EMBL" id="NMUH01004405">
    <property type="protein sequence ID" value="MQM09536.1"/>
    <property type="molecule type" value="Genomic_DNA"/>
</dbReference>
<evidence type="ECO:0000256" key="3">
    <source>
        <dbReference type="ARBA" id="ARBA00022679"/>
    </source>
</evidence>
<reference evidence="4" key="1">
    <citation type="submission" date="2017-07" db="EMBL/GenBank/DDBJ databases">
        <title>Taro Niue Genome Assembly and Annotation.</title>
        <authorList>
            <person name="Atibalentja N."/>
            <person name="Keating K."/>
            <person name="Fields C.J."/>
        </authorList>
    </citation>
    <scope>NUCLEOTIDE SEQUENCE</scope>
    <source>
        <strain evidence="4">Niue_2</strain>
        <tissue evidence="4">Leaf</tissue>
    </source>
</reference>
<dbReference type="InterPro" id="IPR050481">
    <property type="entry name" value="UDP-glycosyltransf_plant"/>
</dbReference>
<dbReference type="GO" id="GO:0035251">
    <property type="term" value="F:UDP-glucosyltransferase activity"/>
    <property type="evidence" value="ECO:0007669"/>
    <property type="project" value="InterPro"/>
</dbReference>
<proteinExistence type="inferred from homology"/>
<dbReference type="FunFam" id="3.40.50.2000:FF:000056">
    <property type="entry name" value="Glycosyltransferase"/>
    <property type="match status" value="1"/>
</dbReference>
<evidence type="ECO:0008006" key="6">
    <source>
        <dbReference type="Google" id="ProtNLM"/>
    </source>
</evidence>
<comment type="similarity">
    <text evidence="1">Belongs to the UDP-glycosyltransferase family.</text>
</comment>
<name>A0A843WPJ3_COLES</name>
<sequence length="484" mass="51735">MSQVQRPPLSSGGLTTAPHVAILPSAGLGHLTISVRLAVALASHGCLVTLITPCPMSRYISDLRSSFRHIRLLDFDLLPFDAPDADPFFRQFETIRRSANLLGPLLASVTPPLSAILTDVSLLSSFVPVTKALHLPTYVTFVSCAAMLALLCVFPSLRKSAGDGPILSIDIPGVGTTPGSWIPPPLHNPKHIFTTQFVENGPALLQADGILSNTFEALDGEILAALNAGAVVQGLPPVIAIGPQEAVKLGAAARPARERDGWAAWLDGQPPKSVLYVAFGNRTALSREQIRELGAGLEKSGCRFLWVVKSRIVDREDDGGVELEELLGEDYLERVGERGVVVKSWVDQEEVLAHPSVGGFLSHGGWNSMLEAVLHGVSSLNWPGGGDQRMIAAQAEKRGAGVWVKEWGWCGGVNREESAPVSGEEIAKRVRELMEDAAVGEAMRRIHEEAVRGIRAGGTSYEALRKFVADLTARGTPEQSSASA</sequence>
<evidence type="ECO:0000256" key="1">
    <source>
        <dbReference type="ARBA" id="ARBA00009995"/>
    </source>
</evidence>
<dbReference type="InterPro" id="IPR002213">
    <property type="entry name" value="UDP_glucos_trans"/>
</dbReference>